<dbReference type="EMBL" id="FNQR01000021">
    <property type="protein sequence ID" value="SEB16014.1"/>
    <property type="molecule type" value="Genomic_DNA"/>
</dbReference>
<name>A0A1H4H2L3_9BACI</name>
<dbReference type="Proteomes" id="UP000198584">
    <property type="component" value="Unassembled WGS sequence"/>
</dbReference>
<sequence>MTFQQEIPQITLKAARVNAGLTIAEASKKLSISHGTLVKWERSPGNVTPIQQKKIEEVYNFPTNYIFFG</sequence>
<dbReference type="SUPFAM" id="SSF47413">
    <property type="entry name" value="lambda repressor-like DNA-binding domains"/>
    <property type="match status" value="1"/>
</dbReference>
<dbReference type="SMART" id="SM00530">
    <property type="entry name" value="HTH_XRE"/>
    <property type="match status" value="1"/>
</dbReference>
<keyword evidence="3" id="KW-1185">Reference proteome</keyword>
<dbReference type="RefSeq" id="WP_176791731.1">
    <property type="nucleotide sequence ID" value="NZ_FNQR01000021.1"/>
</dbReference>
<dbReference type="CDD" id="cd00093">
    <property type="entry name" value="HTH_XRE"/>
    <property type="match status" value="1"/>
</dbReference>
<dbReference type="InterPro" id="IPR001387">
    <property type="entry name" value="Cro/C1-type_HTH"/>
</dbReference>
<evidence type="ECO:0000313" key="3">
    <source>
        <dbReference type="Proteomes" id="UP000198584"/>
    </source>
</evidence>
<reference evidence="2 3" key="1">
    <citation type="submission" date="2016-10" db="EMBL/GenBank/DDBJ databases">
        <authorList>
            <person name="de Groot N.N."/>
        </authorList>
    </citation>
    <scope>NUCLEOTIDE SEQUENCE [LARGE SCALE GENOMIC DNA]</scope>
    <source>
        <strain evidence="2 3">CCM7597</strain>
    </source>
</reference>
<gene>
    <name evidence="2" type="ORF">SAMN05421743_12177</name>
</gene>
<dbReference type="GO" id="GO:0003677">
    <property type="term" value="F:DNA binding"/>
    <property type="evidence" value="ECO:0007669"/>
    <property type="project" value="InterPro"/>
</dbReference>
<dbReference type="AlphaFoldDB" id="A0A1H4H2L3"/>
<dbReference type="Pfam" id="PF01381">
    <property type="entry name" value="HTH_3"/>
    <property type="match status" value="1"/>
</dbReference>
<evidence type="ECO:0000259" key="1">
    <source>
        <dbReference type="PROSITE" id="PS50943"/>
    </source>
</evidence>
<organism evidence="2 3">
    <name type="scientific">Thalassobacillus cyri</name>
    <dbReference type="NCBI Taxonomy" id="571932"/>
    <lineage>
        <taxon>Bacteria</taxon>
        <taxon>Bacillati</taxon>
        <taxon>Bacillota</taxon>
        <taxon>Bacilli</taxon>
        <taxon>Bacillales</taxon>
        <taxon>Bacillaceae</taxon>
        <taxon>Thalassobacillus</taxon>
    </lineage>
</organism>
<dbReference type="PROSITE" id="PS50943">
    <property type="entry name" value="HTH_CROC1"/>
    <property type="match status" value="1"/>
</dbReference>
<dbReference type="Gene3D" id="1.10.260.40">
    <property type="entry name" value="lambda repressor-like DNA-binding domains"/>
    <property type="match status" value="1"/>
</dbReference>
<evidence type="ECO:0000313" key="2">
    <source>
        <dbReference type="EMBL" id="SEB16014.1"/>
    </source>
</evidence>
<protein>
    <submittedName>
        <fullName evidence="2">Helix-turn-helix</fullName>
    </submittedName>
</protein>
<dbReference type="InterPro" id="IPR010982">
    <property type="entry name" value="Lambda_DNA-bd_dom_sf"/>
</dbReference>
<accession>A0A1H4H2L3</accession>
<dbReference type="STRING" id="571932.SAMN05421743_12177"/>
<proteinExistence type="predicted"/>
<feature type="domain" description="HTH cro/C1-type" evidence="1">
    <location>
        <begin position="12"/>
        <end position="66"/>
    </location>
</feature>